<evidence type="ECO:0000313" key="4">
    <source>
        <dbReference type="EMBL" id="KAF6302658.1"/>
    </source>
</evidence>
<dbReference type="InterPro" id="IPR044515">
    <property type="entry name" value="ABTB1"/>
</dbReference>
<organism evidence="4 5">
    <name type="scientific">Rhinolophus ferrumequinum</name>
    <name type="common">Greater horseshoe bat</name>
    <dbReference type="NCBI Taxonomy" id="59479"/>
    <lineage>
        <taxon>Eukaryota</taxon>
        <taxon>Metazoa</taxon>
        <taxon>Chordata</taxon>
        <taxon>Craniata</taxon>
        <taxon>Vertebrata</taxon>
        <taxon>Euteleostomi</taxon>
        <taxon>Mammalia</taxon>
        <taxon>Eutheria</taxon>
        <taxon>Laurasiatheria</taxon>
        <taxon>Chiroptera</taxon>
        <taxon>Yinpterochiroptera</taxon>
        <taxon>Rhinolophoidea</taxon>
        <taxon>Rhinolophidae</taxon>
        <taxon>Rhinolophinae</taxon>
        <taxon>Rhinolophus</taxon>
    </lineage>
</organism>
<comment type="caution">
    <text evidence="4">The sequence shown here is derived from an EMBL/GenBank/DDBJ whole genome shotgun (WGS) entry which is preliminary data.</text>
</comment>
<evidence type="ECO:0000256" key="2">
    <source>
        <dbReference type="ARBA" id="ARBA00023043"/>
    </source>
</evidence>
<dbReference type="GO" id="GO:0005737">
    <property type="term" value="C:cytoplasm"/>
    <property type="evidence" value="ECO:0007669"/>
    <property type="project" value="TreeGrafter"/>
</dbReference>
<dbReference type="AlphaFoldDB" id="A0A7J7TPJ7"/>
<dbReference type="InterPro" id="IPR011333">
    <property type="entry name" value="SKP1/BTB/POZ_sf"/>
</dbReference>
<dbReference type="PANTHER" id="PTHR46231">
    <property type="entry name" value="ANKYRIN REPEAT AND BTB/POZ DOMAIN-CONTAINING PROTEIN 1"/>
    <property type="match status" value="1"/>
</dbReference>
<dbReference type="PANTHER" id="PTHR46231:SF1">
    <property type="entry name" value="ANKYRIN REPEAT AND BTB_POZ DOMAIN-CONTAINING PROTEIN 1"/>
    <property type="match status" value="1"/>
</dbReference>
<sequence>MSVWNTSVTERLGKQCQLLDLLSDLEAKCKEVSEFVASQSGTFGKVLSIRPPPQKTPSSGRTWPYWPTAPCLLSSEEGDLGELPFSCPSGFNICPDVCFRVEGWSYLCHKAFFCGCSDYFWALLYDHFQENEGMEASGGLPAVTLPSLSPDIFTHVLYYMYTDHTEHSPALCRLSPACSMWPSKVRTRAEHLVSPNTGYNCGYAA</sequence>
<feature type="domain" description="BTB" evidence="3">
    <location>
        <begin position="95"/>
        <end position="169"/>
    </location>
</feature>
<dbReference type="SMART" id="SM00225">
    <property type="entry name" value="BTB"/>
    <property type="match status" value="1"/>
</dbReference>
<dbReference type="Pfam" id="PF00651">
    <property type="entry name" value="BTB"/>
    <property type="match status" value="1"/>
</dbReference>
<name>A0A7J7TPJ7_RHIFE</name>
<gene>
    <name evidence="4" type="ORF">mRhiFer1_000106</name>
</gene>
<dbReference type="Proteomes" id="UP000585614">
    <property type="component" value="Unassembled WGS sequence"/>
</dbReference>
<proteinExistence type="predicted"/>
<dbReference type="PROSITE" id="PS50097">
    <property type="entry name" value="BTB"/>
    <property type="match status" value="1"/>
</dbReference>
<keyword evidence="1" id="KW-0677">Repeat</keyword>
<dbReference type="InterPro" id="IPR000210">
    <property type="entry name" value="BTB/POZ_dom"/>
</dbReference>
<evidence type="ECO:0000259" key="3">
    <source>
        <dbReference type="PROSITE" id="PS50097"/>
    </source>
</evidence>
<dbReference type="Gene3D" id="3.30.710.10">
    <property type="entry name" value="Potassium Channel Kv1.1, Chain A"/>
    <property type="match status" value="1"/>
</dbReference>
<dbReference type="EMBL" id="JACAGC010000018">
    <property type="protein sequence ID" value="KAF6302658.1"/>
    <property type="molecule type" value="Genomic_DNA"/>
</dbReference>
<dbReference type="SUPFAM" id="SSF54695">
    <property type="entry name" value="POZ domain"/>
    <property type="match status" value="1"/>
</dbReference>
<accession>A0A7J7TPJ7</accession>
<evidence type="ECO:0000313" key="5">
    <source>
        <dbReference type="Proteomes" id="UP000585614"/>
    </source>
</evidence>
<dbReference type="GO" id="GO:0000151">
    <property type="term" value="C:ubiquitin ligase complex"/>
    <property type="evidence" value="ECO:0007669"/>
    <property type="project" value="TreeGrafter"/>
</dbReference>
<protein>
    <submittedName>
        <fullName evidence="4">Ankyrin repeat and BTB domain containing 1</fullName>
    </submittedName>
</protein>
<keyword evidence="2" id="KW-0040">ANK repeat</keyword>
<reference evidence="4 5" key="1">
    <citation type="journal article" date="2020" name="Nature">
        <title>Six reference-quality genomes reveal evolution of bat adaptations.</title>
        <authorList>
            <person name="Jebb D."/>
            <person name="Huang Z."/>
            <person name="Pippel M."/>
            <person name="Hughes G.M."/>
            <person name="Lavrichenko K."/>
            <person name="Devanna P."/>
            <person name="Winkler S."/>
            <person name="Jermiin L.S."/>
            <person name="Skirmuntt E.C."/>
            <person name="Katzourakis A."/>
            <person name="Burkitt-Gray L."/>
            <person name="Ray D.A."/>
            <person name="Sullivan K.A.M."/>
            <person name="Roscito J.G."/>
            <person name="Kirilenko B.M."/>
            <person name="Davalos L.M."/>
            <person name="Corthals A.P."/>
            <person name="Power M.L."/>
            <person name="Jones G."/>
            <person name="Ransome R.D."/>
            <person name="Dechmann D.K.N."/>
            <person name="Locatelli A.G."/>
            <person name="Puechmaille S.J."/>
            <person name="Fedrigo O."/>
            <person name="Jarvis E.D."/>
            <person name="Hiller M."/>
            <person name="Vernes S.C."/>
            <person name="Myers E.W."/>
            <person name="Teeling E.C."/>
        </authorList>
    </citation>
    <scope>NUCLEOTIDE SEQUENCE [LARGE SCALE GENOMIC DNA]</scope>
    <source>
        <strain evidence="4">MRhiFer1</strain>
        <tissue evidence="4">Lung</tissue>
    </source>
</reference>
<evidence type="ECO:0000256" key="1">
    <source>
        <dbReference type="ARBA" id="ARBA00022737"/>
    </source>
</evidence>